<name>A0A1E5CLC9_9VIBR</name>
<accession>A0A1E5CLC9</accession>
<feature type="region of interest" description="Disordered" evidence="1">
    <location>
        <begin position="159"/>
        <end position="226"/>
    </location>
</feature>
<feature type="compositionally biased region" description="Polar residues" evidence="1">
    <location>
        <begin position="166"/>
        <end position="192"/>
    </location>
</feature>
<evidence type="ECO:0000313" key="2">
    <source>
        <dbReference type="EMBL" id="OEE69505.1"/>
    </source>
</evidence>
<protein>
    <recommendedName>
        <fullName evidence="4">DUF3306 domain-containing protein</fullName>
    </recommendedName>
</protein>
<evidence type="ECO:0000256" key="1">
    <source>
        <dbReference type="SAM" id="MobiDB-lite"/>
    </source>
</evidence>
<feature type="compositionally biased region" description="Polar residues" evidence="1">
    <location>
        <begin position="50"/>
        <end position="67"/>
    </location>
</feature>
<comment type="caution">
    <text evidence="2">The sequence shown here is derived from an EMBL/GenBank/DDBJ whole genome shotgun (WGS) entry which is preliminary data.</text>
</comment>
<gene>
    <name evidence="2" type="ORF">A130_09475</name>
</gene>
<feature type="region of interest" description="Disordered" evidence="1">
    <location>
        <begin position="50"/>
        <end position="83"/>
    </location>
</feature>
<proteinExistence type="predicted"/>
<dbReference type="InterPro" id="IPR021735">
    <property type="entry name" value="DUF3306"/>
</dbReference>
<feature type="compositionally biased region" description="Polar residues" evidence="1">
    <location>
        <begin position="1"/>
        <end position="13"/>
    </location>
</feature>
<dbReference type="RefSeq" id="WP_017051561.1">
    <property type="nucleotide sequence ID" value="NZ_AJYW02000313.1"/>
</dbReference>
<dbReference type="Pfam" id="PF11748">
    <property type="entry name" value="DUF3306"/>
    <property type="match status" value="1"/>
</dbReference>
<feature type="compositionally biased region" description="Basic and acidic residues" evidence="1">
    <location>
        <begin position="197"/>
        <end position="213"/>
    </location>
</feature>
<reference evidence="2 3" key="1">
    <citation type="journal article" date="2012" name="Science">
        <title>Ecological populations of bacteria act as socially cohesive units of antibiotic production and resistance.</title>
        <authorList>
            <person name="Cordero O.X."/>
            <person name="Wildschutte H."/>
            <person name="Kirkup B."/>
            <person name="Proehl S."/>
            <person name="Ngo L."/>
            <person name="Hussain F."/>
            <person name="Le Roux F."/>
            <person name="Mincer T."/>
            <person name="Polz M.F."/>
        </authorList>
    </citation>
    <scope>NUCLEOTIDE SEQUENCE [LARGE SCALE GENOMIC DNA]</scope>
    <source>
        <strain evidence="2 3">FF-238</strain>
    </source>
</reference>
<feature type="region of interest" description="Disordered" evidence="1">
    <location>
        <begin position="1"/>
        <end position="25"/>
    </location>
</feature>
<sequence length="226" mass="24672">MATNFLSRWSQRKLSNKEEPVDEVDLDVGSEAAANALRANEANSNLIVTEPNTITTDPNTSKESGVSETGYLESDPLETESSADVVDASVTDLPVAELLTAGAEASVKKAALRKLFLSGEFSEVDALNDYDHDYKAVKTLSKEVAETLRGWAKEIIEDDPEGIDQPQESALNDEANTIASSAEPNTNETHQYVTDAKVADEHLNDDQVEHNQDSMKQSPLNENNYQ</sequence>
<evidence type="ECO:0000313" key="3">
    <source>
        <dbReference type="Proteomes" id="UP000094165"/>
    </source>
</evidence>
<dbReference type="AlphaFoldDB" id="A0A1E5CLC9"/>
<evidence type="ECO:0008006" key="4">
    <source>
        <dbReference type="Google" id="ProtNLM"/>
    </source>
</evidence>
<feature type="compositionally biased region" description="Polar residues" evidence="1">
    <location>
        <begin position="214"/>
        <end position="226"/>
    </location>
</feature>
<dbReference type="EMBL" id="AJYW02000313">
    <property type="protein sequence ID" value="OEE69505.1"/>
    <property type="molecule type" value="Genomic_DNA"/>
</dbReference>
<keyword evidence="3" id="KW-1185">Reference proteome</keyword>
<dbReference type="Proteomes" id="UP000094165">
    <property type="component" value="Unassembled WGS sequence"/>
</dbReference>
<organism evidence="2 3">
    <name type="scientific">Vibrio genomosp. F6 str. FF-238</name>
    <dbReference type="NCBI Taxonomy" id="1191298"/>
    <lineage>
        <taxon>Bacteria</taxon>
        <taxon>Pseudomonadati</taxon>
        <taxon>Pseudomonadota</taxon>
        <taxon>Gammaproteobacteria</taxon>
        <taxon>Vibrionales</taxon>
        <taxon>Vibrionaceae</taxon>
        <taxon>Vibrio</taxon>
    </lineage>
</organism>